<dbReference type="SUPFAM" id="SSF53187">
    <property type="entry name" value="Zn-dependent exopeptidases"/>
    <property type="match status" value="1"/>
</dbReference>
<comment type="cofactor">
    <cofactor evidence="5">
        <name>Zn(2+)</name>
        <dbReference type="ChEBI" id="CHEBI:29105"/>
    </cofactor>
    <text evidence="5">Binds 2 Zn(2+) ions per subunit.</text>
</comment>
<dbReference type="InterPro" id="IPR010159">
    <property type="entry name" value="N-acyl_aa_amidohydrolase"/>
</dbReference>
<keyword evidence="7" id="KW-1185">Reference proteome</keyword>
<evidence type="ECO:0000256" key="1">
    <source>
        <dbReference type="ARBA" id="ARBA00022490"/>
    </source>
</evidence>
<dbReference type="InterPro" id="IPR052083">
    <property type="entry name" value="Aminoacylase-1_M20A"/>
</dbReference>
<dbReference type="NCBIfam" id="TIGR01880">
    <property type="entry name" value="Ac-peptdase-euk"/>
    <property type="match status" value="1"/>
</dbReference>
<feature type="active site" evidence="4">
    <location>
        <position position="144"/>
    </location>
</feature>
<dbReference type="FunFam" id="3.30.70.360:FF:000009">
    <property type="entry name" value="aminoacylase-1 isoform X1"/>
    <property type="match status" value="1"/>
</dbReference>
<evidence type="ECO:0000256" key="3">
    <source>
        <dbReference type="ARBA" id="ARBA00022833"/>
    </source>
</evidence>
<feature type="binding site" evidence="5">
    <location>
        <position position="237"/>
    </location>
    <ligand>
        <name>Zn(2+)</name>
        <dbReference type="ChEBI" id="CHEBI:29105"/>
        <label>1</label>
    </ligand>
</feature>
<feature type="binding site" evidence="5">
    <location>
        <position position="142"/>
    </location>
    <ligand>
        <name>Zn(2+)</name>
        <dbReference type="ChEBI" id="CHEBI:29105"/>
        <label>1</label>
    </ligand>
</feature>
<feature type="binding site" evidence="5">
    <location>
        <position position="210"/>
    </location>
    <ligand>
        <name>Zn(2+)</name>
        <dbReference type="ChEBI" id="CHEBI:29105"/>
        <label>2</label>
    </ligand>
</feature>
<dbReference type="Proteomes" id="UP001633002">
    <property type="component" value="Unassembled WGS sequence"/>
</dbReference>
<keyword evidence="3 5" id="KW-0862">Zinc</keyword>
<feature type="binding site" evidence="5">
    <location>
        <position position="175"/>
    </location>
    <ligand>
        <name>Zn(2+)</name>
        <dbReference type="ChEBI" id="CHEBI:29105"/>
        <label>1</label>
    </ligand>
</feature>
<dbReference type="Gene3D" id="3.30.70.360">
    <property type="match status" value="1"/>
</dbReference>
<evidence type="ECO:0008006" key="8">
    <source>
        <dbReference type="Google" id="ProtNLM"/>
    </source>
</evidence>
<reference evidence="6 7" key="1">
    <citation type="submission" date="2024-09" db="EMBL/GenBank/DDBJ databases">
        <title>Chromosome-scale assembly of Riccia sorocarpa.</title>
        <authorList>
            <person name="Paukszto L."/>
        </authorList>
    </citation>
    <scope>NUCLEOTIDE SEQUENCE [LARGE SCALE GENOMIC DNA]</scope>
    <source>
        <strain evidence="6">LP-2024</strain>
        <tissue evidence="6">Aerial parts of the thallus</tissue>
    </source>
</reference>
<dbReference type="InterPro" id="IPR002933">
    <property type="entry name" value="Peptidase_M20"/>
</dbReference>
<keyword evidence="2 5" id="KW-0479">Metal-binding</keyword>
<keyword evidence="1" id="KW-0963">Cytoplasm</keyword>
<dbReference type="Pfam" id="PF01546">
    <property type="entry name" value="Peptidase_M20"/>
    <property type="match status" value="1"/>
</dbReference>
<evidence type="ECO:0000256" key="2">
    <source>
        <dbReference type="ARBA" id="ARBA00022723"/>
    </source>
</evidence>
<dbReference type="PANTHER" id="PTHR45892">
    <property type="entry name" value="AMINOACYLASE-1"/>
    <property type="match status" value="1"/>
</dbReference>
<proteinExistence type="predicted"/>
<protein>
    <recommendedName>
        <fullName evidence="8">N-acyl-L-amino-acid amidohydrolase</fullName>
    </recommendedName>
</protein>
<feature type="binding site" evidence="5">
    <location>
        <position position="175"/>
    </location>
    <ligand>
        <name>Zn(2+)</name>
        <dbReference type="ChEBI" id="CHEBI:29105"/>
        <label>2</label>
    </ligand>
</feature>
<feature type="binding site" evidence="5">
    <location>
        <position position="448"/>
    </location>
    <ligand>
        <name>Zn(2+)</name>
        <dbReference type="ChEBI" id="CHEBI:29105"/>
        <label>2</label>
    </ligand>
</feature>
<evidence type="ECO:0000313" key="7">
    <source>
        <dbReference type="Proteomes" id="UP001633002"/>
    </source>
</evidence>
<accession>A0ABD3HL37</accession>
<comment type="caution">
    <text evidence="6">The sequence shown here is derived from an EMBL/GenBank/DDBJ whole genome shotgun (WGS) entry which is preliminary data.</text>
</comment>
<evidence type="ECO:0000256" key="5">
    <source>
        <dbReference type="PIRSR" id="PIRSR036696-2"/>
    </source>
</evidence>
<dbReference type="AlphaFoldDB" id="A0ABD3HL37"/>
<gene>
    <name evidence="6" type="ORF">R1sor_004758</name>
</gene>
<feature type="active site" description="Proton acceptor" evidence="4">
    <location>
        <position position="209"/>
    </location>
</feature>
<organism evidence="6 7">
    <name type="scientific">Riccia sorocarpa</name>
    <dbReference type="NCBI Taxonomy" id="122646"/>
    <lineage>
        <taxon>Eukaryota</taxon>
        <taxon>Viridiplantae</taxon>
        <taxon>Streptophyta</taxon>
        <taxon>Embryophyta</taxon>
        <taxon>Marchantiophyta</taxon>
        <taxon>Marchantiopsida</taxon>
        <taxon>Marchantiidae</taxon>
        <taxon>Marchantiales</taxon>
        <taxon>Ricciaceae</taxon>
        <taxon>Riccia</taxon>
    </lineage>
</organism>
<name>A0ABD3HL37_9MARC</name>
<dbReference type="Gene3D" id="1.10.150.900">
    <property type="match status" value="1"/>
</dbReference>
<dbReference type="EMBL" id="JBJQOH010000003">
    <property type="protein sequence ID" value="KAL3691107.1"/>
    <property type="molecule type" value="Genomic_DNA"/>
</dbReference>
<sequence length="507" mass="56207">MHEEQEELKRRFIVWLSGWNASSRMQGNSGGAVNVELNLKMAHSEAWGIFLLVLLSITTDGRAIGSCPEQEEPPVTRLREYLRLKTVHPFPDYLPVTKFLIQQAQSIGLESEILEFAPSKPVVLITWKGRDAGLASVIFNSHTDVVPAEASKWTYPPFSAHVDSGGNIYARGSQDMKSVGMMYLEAARSLMDAGFRPFRTIHFSYVPDEEVGGVDGAEAFVNSPNFENLNAAVVVDEGMPSPSGKYRIFNREKILWSFFIRAVGSPAHGSRLLDSVAVENLRKALNRFAAFRESQIDLIKTGAVAGEGDVVSVNNVYLKAGTPTPTGFIMNLQPSYAEAGFDMRIPPEADADALEELITKEWAPASQNLSVHFVTKQNTRGENGEYLITRADDSNPWWVLLRDAIAQAGGDLGQPETRIGASDSRFIRRKGIPAFGFSPISNTPNLMHAHNEFLNAKEYLKGIKVYEEIIKAFSGQRDAKGKLDTQESFFINPEDLHSISQKIRIEL</sequence>
<dbReference type="FunFam" id="3.40.630.10:FF:000019">
    <property type="entry name" value="Aminoacylase 1"/>
    <property type="match status" value="1"/>
</dbReference>
<dbReference type="Gene3D" id="3.40.630.10">
    <property type="entry name" value="Zn peptidases"/>
    <property type="match status" value="1"/>
</dbReference>
<evidence type="ECO:0000313" key="6">
    <source>
        <dbReference type="EMBL" id="KAL3691107.1"/>
    </source>
</evidence>
<evidence type="ECO:0000256" key="4">
    <source>
        <dbReference type="PIRSR" id="PIRSR036696-1"/>
    </source>
</evidence>
<dbReference type="PIRSF" id="PIRSF036696">
    <property type="entry name" value="ACY-1"/>
    <property type="match status" value="1"/>
</dbReference>
<dbReference type="GO" id="GO:0046872">
    <property type="term" value="F:metal ion binding"/>
    <property type="evidence" value="ECO:0007669"/>
    <property type="project" value="UniProtKB-KW"/>
</dbReference>
<dbReference type="PANTHER" id="PTHR45892:SF1">
    <property type="entry name" value="AMINOACYLASE-1"/>
    <property type="match status" value="1"/>
</dbReference>